<dbReference type="PROSITE" id="PS51257">
    <property type="entry name" value="PROKAR_LIPOPROTEIN"/>
    <property type="match status" value="1"/>
</dbReference>
<protein>
    <recommendedName>
        <fullName evidence="3">Lipoprotein</fullName>
    </recommendedName>
</protein>
<gene>
    <name evidence="1" type="ORF">P5G61_02895</name>
</gene>
<evidence type="ECO:0008006" key="3">
    <source>
        <dbReference type="Google" id="ProtNLM"/>
    </source>
</evidence>
<comment type="caution">
    <text evidence="1">The sequence shown here is derived from an EMBL/GenBank/DDBJ whole genome shotgun (WGS) entry which is preliminary data.</text>
</comment>
<reference evidence="1" key="1">
    <citation type="submission" date="2023-03" db="EMBL/GenBank/DDBJ databases">
        <title>MT1 and MT2 Draft Genomes of Novel Species.</title>
        <authorList>
            <person name="Venkateswaran K."/>
        </authorList>
    </citation>
    <scope>NUCLEOTIDE SEQUENCE</scope>
    <source>
        <strain evidence="1">F6_3S_P_1C</strain>
    </source>
</reference>
<proteinExistence type="predicted"/>
<evidence type="ECO:0000313" key="2">
    <source>
        <dbReference type="Proteomes" id="UP001174205"/>
    </source>
</evidence>
<dbReference type="EMBL" id="JAROCD010000002">
    <property type="protein sequence ID" value="MDN4600161.1"/>
    <property type="molecule type" value="Genomic_DNA"/>
</dbReference>
<name>A0ABT8J4Z4_9BACL</name>
<sequence length="149" mass="16724">MLIIRKSAYMVVLLVLFASFLSGCGSLENDKSKEKIMPLTDVLKSDLTKVNSIDLQFDDGHKLSVTDSKTIHDIVSQIKNINVQETISKGVGYLYYLDLNEGNKTYRLNSNLTFGEKTYEATDDNAYKLNEFILKLGREKIPGLLPGVK</sequence>
<dbReference type="Proteomes" id="UP001174205">
    <property type="component" value="Unassembled WGS sequence"/>
</dbReference>
<accession>A0ABT8J4Z4</accession>
<evidence type="ECO:0000313" key="1">
    <source>
        <dbReference type="EMBL" id="MDN4600161.1"/>
    </source>
</evidence>
<keyword evidence="2" id="KW-1185">Reference proteome</keyword>
<dbReference type="RefSeq" id="WP_301244333.1">
    <property type="nucleotide sequence ID" value="NZ_JAROCD010000002.1"/>
</dbReference>
<organism evidence="1 2">
    <name type="scientific">Paenibacillus vandeheii</name>
    <dbReference type="NCBI Taxonomy" id="3035917"/>
    <lineage>
        <taxon>Bacteria</taxon>
        <taxon>Bacillati</taxon>
        <taxon>Bacillota</taxon>
        <taxon>Bacilli</taxon>
        <taxon>Bacillales</taxon>
        <taxon>Paenibacillaceae</taxon>
        <taxon>Paenibacillus</taxon>
    </lineage>
</organism>